<dbReference type="eggNOG" id="COG5126">
    <property type="taxonomic scope" value="Bacteria"/>
</dbReference>
<dbReference type="EMBL" id="JMQI01000016">
    <property type="protein sequence ID" value="KDN22612.1"/>
    <property type="molecule type" value="Genomic_DNA"/>
</dbReference>
<evidence type="ECO:0000313" key="3">
    <source>
        <dbReference type="Proteomes" id="UP000027345"/>
    </source>
</evidence>
<gene>
    <name evidence="2" type="ORF">DV20_08755</name>
</gene>
<dbReference type="STRING" id="287986.DV20_08755"/>
<feature type="domain" description="EF-hand" evidence="1">
    <location>
        <begin position="5"/>
        <end position="40"/>
    </location>
</feature>
<dbReference type="OrthoDB" id="7356823at2"/>
<dbReference type="InterPro" id="IPR002048">
    <property type="entry name" value="EF_hand_dom"/>
</dbReference>
<dbReference type="Proteomes" id="UP000027345">
    <property type="component" value="Unassembled WGS sequence"/>
</dbReference>
<comment type="caution">
    <text evidence="2">The sequence shown here is derived from an EMBL/GenBank/DDBJ whole genome shotgun (WGS) entry which is preliminary data.</text>
</comment>
<name>A0A066U9T5_9PSEU</name>
<evidence type="ECO:0000313" key="2">
    <source>
        <dbReference type="EMBL" id="KDN22612.1"/>
    </source>
</evidence>
<keyword evidence="3" id="KW-1185">Reference proteome</keyword>
<dbReference type="Pfam" id="PF13499">
    <property type="entry name" value="EF-hand_7"/>
    <property type="match status" value="1"/>
</dbReference>
<dbReference type="RefSeq" id="WP_043778137.1">
    <property type="nucleotide sequence ID" value="NZ_JMQI01000016.1"/>
</dbReference>
<dbReference type="PROSITE" id="PS00018">
    <property type="entry name" value="EF_HAND_1"/>
    <property type="match status" value="2"/>
</dbReference>
<dbReference type="SMART" id="SM00054">
    <property type="entry name" value="EFh"/>
    <property type="match status" value="3"/>
</dbReference>
<dbReference type="InterPro" id="IPR011992">
    <property type="entry name" value="EF-hand-dom_pair"/>
</dbReference>
<dbReference type="SUPFAM" id="SSF47473">
    <property type="entry name" value="EF-hand"/>
    <property type="match status" value="1"/>
</dbReference>
<proteinExistence type="predicted"/>
<dbReference type="Gene3D" id="1.10.238.10">
    <property type="entry name" value="EF-hand"/>
    <property type="match status" value="1"/>
</dbReference>
<dbReference type="AlphaFoldDB" id="A0A066U9T5"/>
<dbReference type="CDD" id="cd00051">
    <property type="entry name" value="EFh"/>
    <property type="match status" value="1"/>
</dbReference>
<dbReference type="InterPro" id="IPR018247">
    <property type="entry name" value="EF_Hand_1_Ca_BS"/>
</dbReference>
<reference evidence="2 3" key="1">
    <citation type="submission" date="2014-05" db="EMBL/GenBank/DDBJ databases">
        <title>Draft genome sequence of Amycolatopsis rifamycinica DSM 46095.</title>
        <authorList>
            <person name="Lal R."/>
            <person name="Saxena A."/>
            <person name="Kumari R."/>
            <person name="Mukherjee U."/>
            <person name="Singh P."/>
            <person name="Sangwan N."/>
            <person name="Mahato N.K."/>
        </authorList>
    </citation>
    <scope>NUCLEOTIDE SEQUENCE [LARGE SCALE GENOMIC DNA]</scope>
    <source>
        <strain evidence="2 3">DSM 46095</strain>
    </source>
</reference>
<dbReference type="PROSITE" id="PS50222">
    <property type="entry name" value="EF_HAND_2"/>
    <property type="match status" value="2"/>
</dbReference>
<organism evidence="2 3">
    <name type="scientific">Amycolatopsis rifamycinica</name>
    <dbReference type="NCBI Taxonomy" id="287986"/>
    <lineage>
        <taxon>Bacteria</taxon>
        <taxon>Bacillati</taxon>
        <taxon>Actinomycetota</taxon>
        <taxon>Actinomycetes</taxon>
        <taxon>Pseudonocardiales</taxon>
        <taxon>Pseudonocardiaceae</taxon>
        <taxon>Amycolatopsis</taxon>
    </lineage>
</organism>
<dbReference type="GO" id="GO:0005509">
    <property type="term" value="F:calcium ion binding"/>
    <property type="evidence" value="ECO:0007669"/>
    <property type="project" value="InterPro"/>
</dbReference>
<evidence type="ECO:0000259" key="1">
    <source>
        <dbReference type="PROSITE" id="PS50222"/>
    </source>
</evidence>
<feature type="domain" description="EF-hand" evidence="1">
    <location>
        <begin position="134"/>
        <end position="169"/>
    </location>
</feature>
<sequence length="177" mass="19690">MTTAITTDRLRQRFAKWDVDGSGTLERTDFEREAERVAGAFGAQPKSEKAAALRDAFRNLFDFHAREAGVPPNGSVSEEQFIRINEKLMFSEGEASFNRVLRPVMQAIVGLCDRNDDGMINRDEFVAYLRGVGVGESTAQDAFRQIDTDNSGELTVDELLAAVRNFHYGKLDVPLLG</sequence>
<protein>
    <submittedName>
        <fullName evidence="2">Signal transduction protein</fullName>
    </submittedName>
</protein>
<accession>A0A066U9T5</accession>